<dbReference type="PROSITE" id="PS00028">
    <property type="entry name" value="ZINC_FINGER_C2H2_1"/>
    <property type="match status" value="1"/>
</dbReference>
<feature type="non-terminal residue" evidence="4">
    <location>
        <position position="1"/>
    </location>
</feature>
<dbReference type="Proteomes" id="UP000663848">
    <property type="component" value="Unassembled WGS sequence"/>
</dbReference>
<feature type="domain" description="C2H2-type" evidence="3">
    <location>
        <begin position="163"/>
        <end position="186"/>
    </location>
</feature>
<proteinExistence type="predicted"/>
<accession>A0A821Z930</accession>
<evidence type="ECO:0000256" key="2">
    <source>
        <dbReference type="SAM" id="MobiDB-lite"/>
    </source>
</evidence>
<evidence type="ECO:0000256" key="1">
    <source>
        <dbReference type="PROSITE-ProRule" id="PRU00042"/>
    </source>
</evidence>
<dbReference type="EMBL" id="CAJOBR010027841">
    <property type="protein sequence ID" value="CAF4978343.1"/>
    <property type="molecule type" value="Genomic_DNA"/>
</dbReference>
<feature type="compositionally biased region" description="Low complexity" evidence="2">
    <location>
        <begin position="34"/>
        <end position="47"/>
    </location>
</feature>
<evidence type="ECO:0000313" key="4">
    <source>
        <dbReference type="EMBL" id="CAF4978343.1"/>
    </source>
</evidence>
<evidence type="ECO:0000259" key="3">
    <source>
        <dbReference type="PROSITE" id="PS50157"/>
    </source>
</evidence>
<name>A0A821Z930_9BILA</name>
<reference evidence="4" key="1">
    <citation type="submission" date="2021-02" db="EMBL/GenBank/DDBJ databases">
        <authorList>
            <person name="Nowell W R."/>
        </authorList>
    </citation>
    <scope>NUCLEOTIDE SEQUENCE</scope>
</reference>
<keyword evidence="1" id="KW-0862">Zinc</keyword>
<feature type="region of interest" description="Disordered" evidence="2">
    <location>
        <begin position="22"/>
        <end position="51"/>
    </location>
</feature>
<keyword evidence="1" id="KW-0479">Metal-binding</keyword>
<feature type="region of interest" description="Disordered" evidence="2">
    <location>
        <begin position="86"/>
        <end position="111"/>
    </location>
</feature>
<keyword evidence="1" id="KW-0863">Zinc-finger</keyword>
<protein>
    <recommendedName>
        <fullName evidence="3">C2H2-type domain-containing protein</fullName>
    </recommendedName>
</protein>
<dbReference type="GO" id="GO:0008270">
    <property type="term" value="F:zinc ion binding"/>
    <property type="evidence" value="ECO:0007669"/>
    <property type="project" value="UniProtKB-KW"/>
</dbReference>
<gene>
    <name evidence="4" type="ORF">QYT958_LOCUS35917</name>
</gene>
<sequence>MYLLKHKLDVHGVQTDCNIKPYKRIDNNSLGTKNSPPSTSSQQNSPSIQLPSSFPNVTFNASSVQQSLGMLLNPIFSPLVQSQTNSEQTLLSSNKRRHTDNSNESTSSSLSLSKAQFTPSLLTVASDVANVFANQLNTVTHGSTTPTSTATSSTSSTTKSQISTCHLCGKKFQTNDYLQLHLMNKHQITSDIQNYDTQQQQRTKMSNLVKSSNGTLNSNTVKKIKLETNEIPSSSSSTTITTTVIKASSPIDTMTSPNPSAVIPGIVDTYFAAKMADRVSCDICHK</sequence>
<dbReference type="AlphaFoldDB" id="A0A821Z930"/>
<feature type="compositionally biased region" description="Low complexity" evidence="2">
    <location>
        <begin position="102"/>
        <end position="111"/>
    </location>
</feature>
<evidence type="ECO:0000313" key="5">
    <source>
        <dbReference type="Proteomes" id="UP000663848"/>
    </source>
</evidence>
<comment type="caution">
    <text evidence="4">The sequence shown here is derived from an EMBL/GenBank/DDBJ whole genome shotgun (WGS) entry which is preliminary data.</text>
</comment>
<dbReference type="PROSITE" id="PS50157">
    <property type="entry name" value="ZINC_FINGER_C2H2_2"/>
    <property type="match status" value="1"/>
</dbReference>
<organism evidence="4 5">
    <name type="scientific">Rotaria socialis</name>
    <dbReference type="NCBI Taxonomy" id="392032"/>
    <lineage>
        <taxon>Eukaryota</taxon>
        <taxon>Metazoa</taxon>
        <taxon>Spiralia</taxon>
        <taxon>Gnathifera</taxon>
        <taxon>Rotifera</taxon>
        <taxon>Eurotatoria</taxon>
        <taxon>Bdelloidea</taxon>
        <taxon>Philodinida</taxon>
        <taxon>Philodinidae</taxon>
        <taxon>Rotaria</taxon>
    </lineage>
</organism>
<dbReference type="InterPro" id="IPR013087">
    <property type="entry name" value="Znf_C2H2_type"/>
</dbReference>